<keyword evidence="2" id="KW-1185">Reference proteome</keyword>
<name>A0ACC6RWK2_9BURK</name>
<gene>
    <name evidence="1" type="ORF">VSR83_38870</name>
</gene>
<dbReference type="EMBL" id="JAYMRU010000050">
    <property type="protein sequence ID" value="MEM5405892.1"/>
    <property type="molecule type" value="Genomic_DNA"/>
</dbReference>
<protein>
    <submittedName>
        <fullName evidence="1">Transcriptional regulator</fullName>
    </submittedName>
</protein>
<reference evidence="1" key="1">
    <citation type="submission" date="2024-01" db="EMBL/GenBank/DDBJ databases">
        <title>The diversity of rhizobia nodulating Mimosa spp. in eleven states of Brazil covering several biomes is determined by host plant, location, and edaphic factors.</title>
        <authorList>
            <person name="Rouws L."/>
            <person name="Barauna A."/>
            <person name="Beukes C."/>
            <person name="De Faria S.M."/>
            <person name="Gross E."/>
            <person name="Dos Reis Junior F.B."/>
            <person name="Simon M."/>
            <person name="Maluk M."/>
            <person name="Odee D.W."/>
            <person name="Kenicer G."/>
            <person name="Young J.P.W."/>
            <person name="Reis V.M."/>
            <person name="Zilli J."/>
            <person name="James E.K."/>
        </authorList>
    </citation>
    <scope>NUCLEOTIDE SEQUENCE</scope>
    <source>
        <strain evidence="1">JPY452</strain>
    </source>
</reference>
<evidence type="ECO:0000313" key="2">
    <source>
        <dbReference type="Proteomes" id="UP001392318"/>
    </source>
</evidence>
<accession>A0ACC6RWK2</accession>
<evidence type="ECO:0000313" key="1">
    <source>
        <dbReference type="EMBL" id="MEM5405892.1"/>
    </source>
</evidence>
<sequence>MEGFNMNTVTLGVAGRDAFSKRFAAAMRGQAQGQFISFETPELLFQTLTQLRWNILKAMTGAGVLSIREVARRVERDVKRVHEDVGALLAVGVLERTEEGVVFPYDAIHVDFTLQAQAA</sequence>
<proteinExistence type="predicted"/>
<dbReference type="Proteomes" id="UP001392318">
    <property type="component" value="Unassembled WGS sequence"/>
</dbReference>
<comment type="caution">
    <text evidence="1">The sequence shown here is derived from an EMBL/GenBank/DDBJ whole genome shotgun (WGS) entry which is preliminary data.</text>
</comment>
<organism evidence="1 2">
    <name type="scientific">Paraburkholderia unamae</name>
    <dbReference type="NCBI Taxonomy" id="219649"/>
    <lineage>
        <taxon>Bacteria</taxon>
        <taxon>Pseudomonadati</taxon>
        <taxon>Pseudomonadota</taxon>
        <taxon>Betaproteobacteria</taxon>
        <taxon>Burkholderiales</taxon>
        <taxon>Burkholderiaceae</taxon>
        <taxon>Paraburkholderia</taxon>
    </lineage>
</organism>